<dbReference type="InterPro" id="IPR007460">
    <property type="entry name" value="BrnT_toxin"/>
</dbReference>
<gene>
    <name evidence="1" type="ORF">HND93_35130</name>
</gene>
<dbReference type="Gene3D" id="3.10.450.530">
    <property type="entry name" value="Ribonuclease toxin, BrnT, of type II toxin-antitoxin system"/>
    <property type="match status" value="1"/>
</dbReference>
<organism evidence="1 2">
    <name type="scientific">Azospirillum oleiclasticum</name>
    <dbReference type="NCBI Taxonomy" id="2735135"/>
    <lineage>
        <taxon>Bacteria</taxon>
        <taxon>Pseudomonadati</taxon>
        <taxon>Pseudomonadota</taxon>
        <taxon>Alphaproteobacteria</taxon>
        <taxon>Rhodospirillales</taxon>
        <taxon>Azospirillaceae</taxon>
        <taxon>Azospirillum</taxon>
    </lineage>
</organism>
<sequence length="122" mass="13369">MTGLEFDPAKNAVNLRKHGVPPALGVDALADPNLIEREDRSMDCGEVRCTALGMVAGTVHVVVFTKRADRIRFISVRPADRHETDHYTGKPMTWLAVLRSNATQAFRAHVGAPPRSRRPASA</sequence>
<evidence type="ECO:0000313" key="2">
    <source>
        <dbReference type="Proteomes" id="UP000584642"/>
    </source>
</evidence>
<dbReference type="RefSeq" id="WP_180286740.1">
    <property type="nucleotide sequence ID" value="NZ_JABFDB010000049.1"/>
</dbReference>
<protein>
    <submittedName>
        <fullName evidence="1">BrnT family toxin</fullName>
    </submittedName>
</protein>
<reference evidence="1 2" key="1">
    <citation type="submission" date="2020-05" db="EMBL/GenBank/DDBJ databases">
        <title>Azospirillum oleiclasticum sp. nov, a nitrogen-fixing and heavy crude oil-emulsifying bacterium isolated from the crude oil of Yumen Oilfield.</title>
        <authorList>
            <person name="Wu D."/>
            <person name="Cai M."/>
            <person name="Zhang X."/>
        </authorList>
    </citation>
    <scope>NUCLEOTIDE SEQUENCE [LARGE SCALE GENOMIC DNA]</scope>
    <source>
        <strain evidence="1 2">ROY-1-1-2</strain>
    </source>
</reference>
<dbReference type="Proteomes" id="UP000584642">
    <property type="component" value="Unassembled WGS sequence"/>
</dbReference>
<dbReference type="InterPro" id="IPR038573">
    <property type="entry name" value="BrnT_sf"/>
</dbReference>
<dbReference type="EMBL" id="JABFDB010000049">
    <property type="protein sequence ID" value="NYZ24966.1"/>
    <property type="molecule type" value="Genomic_DNA"/>
</dbReference>
<comment type="caution">
    <text evidence="1">The sequence shown here is derived from an EMBL/GenBank/DDBJ whole genome shotgun (WGS) entry which is preliminary data.</text>
</comment>
<evidence type="ECO:0000313" key="1">
    <source>
        <dbReference type="EMBL" id="NYZ24966.1"/>
    </source>
</evidence>
<keyword evidence="2" id="KW-1185">Reference proteome</keyword>
<proteinExistence type="predicted"/>
<name>A0ABX2TML6_9PROT</name>
<accession>A0ABX2TML6</accession>
<dbReference type="Pfam" id="PF04365">
    <property type="entry name" value="BrnT_toxin"/>
    <property type="match status" value="1"/>
</dbReference>